<organism evidence="1 2">
    <name type="scientific">Deinococcus humi</name>
    <dbReference type="NCBI Taxonomy" id="662880"/>
    <lineage>
        <taxon>Bacteria</taxon>
        <taxon>Thermotogati</taxon>
        <taxon>Deinococcota</taxon>
        <taxon>Deinococci</taxon>
        <taxon>Deinococcales</taxon>
        <taxon>Deinococcaceae</taxon>
        <taxon>Deinococcus</taxon>
    </lineage>
</organism>
<keyword evidence="2" id="KW-1185">Reference proteome</keyword>
<proteinExistence type="predicted"/>
<protein>
    <submittedName>
        <fullName evidence="1">Antitoxin component of RelBE/YafQ-DinJ toxin-antitoxin module</fullName>
    </submittedName>
</protein>
<reference evidence="1 2" key="1">
    <citation type="submission" date="2020-08" db="EMBL/GenBank/DDBJ databases">
        <title>Genomic Encyclopedia of Type Strains, Phase IV (KMG-IV): sequencing the most valuable type-strain genomes for metagenomic binning, comparative biology and taxonomic classification.</title>
        <authorList>
            <person name="Goeker M."/>
        </authorList>
    </citation>
    <scope>NUCLEOTIDE SEQUENCE [LARGE SCALE GENOMIC DNA]</scope>
    <source>
        <strain evidence="1 2">DSM 27939</strain>
    </source>
</reference>
<gene>
    <name evidence="1" type="ORF">HNQ08_005007</name>
</gene>
<dbReference type="AlphaFoldDB" id="A0A7W8NGU7"/>
<dbReference type="Proteomes" id="UP000552709">
    <property type="component" value="Unassembled WGS sequence"/>
</dbReference>
<evidence type="ECO:0000313" key="2">
    <source>
        <dbReference type="Proteomes" id="UP000552709"/>
    </source>
</evidence>
<dbReference type="RefSeq" id="WP_184137734.1">
    <property type="nucleotide sequence ID" value="NZ_JACHFL010000023.1"/>
</dbReference>
<dbReference type="EMBL" id="JACHFL010000023">
    <property type="protein sequence ID" value="MBB5365881.1"/>
    <property type="molecule type" value="Genomic_DNA"/>
</dbReference>
<sequence>MKKTTKARLNLTIDPDIYRETRRIFGAMDMNMSAFVEIQLAKFLQTIEPLVPLLEQVERGERDAADAKAAMRIWFAHSLGQPLSDLYRVAEDGRPLGGADRP</sequence>
<accession>A0A7W8NGU7</accession>
<evidence type="ECO:0000313" key="1">
    <source>
        <dbReference type="EMBL" id="MBB5365881.1"/>
    </source>
</evidence>
<name>A0A7W8NGU7_9DEIO</name>
<comment type="caution">
    <text evidence="1">The sequence shown here is derived from an EMBL/GenBank/DDBJ whole genome shotgun (WGS) entry which is preliminary data.</text>
</comment>